<dbReference type="PANTHER" id="PTHR10815">
    <property type="entry name" value="METHYLATED-DNA--PROTEIN-CYSTEINE METHYLTRANSFERASE"/>
    <property type="match status" value="1"/>
</dbReference>
<dbReference type="EC" id="2.1.1.63" evidence="9"/>
<keyword evidence="5 9" id="KW-0808">Transferase</keyword>
<dbReference type="HOGENOM" id="CLU_000445_52_2_0"/>
<comment type="catalytic activity">
    <reaction evidence="1 9">
        <text>a 4-O-methyl-thymidine in DNA + L-cysteinyl-[protein] = a thymidine in DNA + S-methyl-L-cysteinyl-[protein]</text>
        <dbReference type="Rhea" id="RHEA:53428"/>
        <dbReference type="Rhea" id="RHEA-COMP:10131"/>
        <dbReference type="Rhea" id="RHEA-COMP:10132"/>
        <dbReference type="Rhea" id="RHEA-COMP:13555"/>
        <dbReference type="Rhea" id="RHEA-COMP:13556"/>
        <dbReference type="ChEBI" id="CHEBI:29950"/>
        <dbReference type="ChEBI" id="CHEBI:82612"/>
        <dbReference type="ChEBI" id="CHEBI:137386"/>
        <dbReference type="ChEBI" id="CHEBI:137387"/>
        <dbReference type="EC" id="2.1.1.63"/>
    </reaction>
</comment>
<comment type="miscellaneous">
    <text evidence="9">This enzyme catalyzes only one turnover and therefore is not strictly catalytic. According to one definition, an enzyme is a biocatalyst that acts repeatedly and over many reaction cycles.</text>
</comment>
<dbReference type="Pfam" id="PF01035">
    <property type="entry name" value="DNA_binding_1"/>
    <property type="match status" value="1"/>
</dbReference>
<evidence type="ECO:0000256" key="7">
    <source>
        <dbReference type="ARBA" id="ARBA00023204"/>
    </source>
</evidence>
<proteinExistence type="inferred from homology"/>
<dbReference type="PANTHER" id="PTHR10815:SF13">
    <property type="entry name" value="METHYLATED-DNA--PROTEIN-CYSTEINE METHYLTRANSFERASE"/>
    <property type="match status" value="1"/>
</dbReference>
<keyword evidence="6 9" id="KW-0227">DNA damage</keyword>
<dbReference type="Gene3D" id="1.10.10.10">
    <property type="entry name" value="Winged helix-like DNA-binding domain superfamily/Winged helix DNA-binding domain"/>
    <property type="match status" value="1"/>
</dbReference>
<evidence type="ECO:0000259" key="10">
    <source>
        <dbReference type="Pfam" id="PF01035"/>
    </source>
</evidence>
<evidence type="ECO:0000256" key="4">
    <source>
        <dbReference type="ARBA" id="ARBA00022603"/>
    </source>
</evidence>
<name>C5CIS3_KOSOT</name>
<dbReference type="SUPFAM" id="SSF46767">
    <property type="entry name" value="Methylated DNA-protein cysteine methyltransferase, C-terminal domain"/>
    <property type="match status" value="1"/>
</dbReference>
<dbReference type="CDD" id="cd06445">
    <property type="entry name" value="ATase"/>
    <property type="match status" value="1"/>
</dbReference>
<dbReference type="eggNOG" id="COG0350">
    <property type="taxonomic scope" value="Bacteria"/>
</dbReference>
<dbReference type="STRING" id="521045.Kole_0188"/>
<reference evidence="11 12" key="1">
    <citation type="submission" date="2009-06" db="EMBL/GenBank/DDBJ databases">
        <title>Complete sequence of Thermotogales bacterium TBF 19.5.1.</title>
        <authorList>
            <consortium name="US DOE Joint Genome Institute"/>
            <person name="Lucas S."/>
            <person name="Copeland A."/>
            <person name="Lapidus A."/>
            <person name="Glavina del Rio T."/>
            <person name="Tice H."/>
            <person name="Bruce D."/>
            <person name="Goodwin L."/>
            <person name="Pitluck S."/>
            <person name="Chertkov O."/>
            <person name="Brettin T."/>
            <person name="Detter J.C."/>
            <person name="Han C."/>
            <person name="Schmutz J."/>
            <person name="Larimer F."/>
            <person name="Land M."/>
            <person name="Hauser L."/>
            <person name="Kyrpides N."/>
            <person name="Ovchinnikova G."/>
            <person name="Noll K."/>
        </authorList>
    </citation>
    <scope>NUCLEOTIDE SEQUENCE [LARGE SCALE GENOMIC DNA]</scope>
    <source>
        <strain evidence="12">ATCC BAA-1733 / DSM 21960 / TBF 19.5.1</strain>
    </source>
</reference>
<evidence type="ECO:0000256" key="3">
    <source>
        <dbReference type="ARBA" id="ARBA00022490"/>
    </source>
</evidence>
<dbReference type="GO" id="GO:0006307">
    <property type="term" value="P:DNA alkylation repair"/>
    <property type="evidence" value="ECO:0007669"/>
    <property type="project" value="UniProtKB-UniRule"/>
</dbReference>
<accession>C5CIS3</accession>
<evidence type="ECO:0000256" key="5">
    <source>
        <dbReference type="ARBA" id="ARBA00022679"/>
    </source>
</evidence>
<keyword evidence="3 9" id="KW-0963">Cytoplasm</keyword>
<dbReference type="KEGG" id="kol:Kole_0188"/>
<dbReference type="EMBL" id="CP001634">
    <property type="protein sequence ID" value="ACR78914.1"/>
    <property type="molecule type" value="Genomic_DNA"/>
</dbReference>
<dbReference type="GO" id="GO:0005737">
    <property type="term" value="C:cytoplasm"/>
    <property type="evidence" value="ECO:0007669"/>
    <property type="project" value="UniProtKB-SubCell"/>
</dbReference>
<dbReference type="InterPro" id="IPR036388">
    <property type="entry name" value="WH-like_DNA-bd_sf"/>
</dbReference>
<evidence type="ECO:0000256" key="8">
    <source>
        <dbReference type="ARBA" id="ARBA00049348"/>
    </source>
</evidence>
<comment type="similarity">
    <text evidence="2 9">Belongs to the MGMT family.</text>
</comment>
<evidence type="ECO:0000313" key="11">
    <source>
        <dbReference type="EMBL" id="ACR78914.1"/>
    </source>
</evidence>
<evidence type="ECO:0000313" key="12">
    <source>
        <dbReference type="Proteomes" id="UP000002382"/>
    </source>
</evidence>
<comment type="function">
    <text evidence="9">Involved in the cellular defense against the biological effects of O6-methylguanine (O6-MeG) and O4-methylthymine (O4-MeT) in DNA. Repairs the methylated nucleobase in DNA by stoichiometrically transferring the methyl group to a cysteine residue in the enzyme. This is a suicide reaction: the enzyme is irreversibly inactivated.</text>
</comment>
<protein>
    <recommendedName>
        <fullName evidence="9">Methylated-DNA--protein-cysteine methyltransferase</fullName>
        <ecNumber evidence="9">2.1.1.63</ecNumber>
    </recommendedName>
    <alternativeName>
        <fullName evidence="9">6-O-methylguanine-DNA methyltransferase</fullName>
        <shortName evidence="9">MGMT</shortName>
    </alternativeName>
    <alternativeName>
        <fullName evidence="9">O-6-methylguanine-DNA-alkyltransferase</fullName>
    </alternativeName>
</protein>
<keyword evidence="7 9" id="KW-0234">DNA repair</keyword>
<dbReference type="InterPro" id="IPR014048">
    <property type="entry name" value="MethylDNA_cys_MeTrfase_DNA-bd"/>
</dbReference>
<organism evidence="11 12">
    <name type="scientific">Kosmotoga olearia (strain ATCC BAA-1733 / DSM 21960 / TBF 19.5.1)</name>
    <dbReference type="NCBI Taxonomy" id="521045"/>
    <lineage>
        <taxon>Bacteria</taxon>
        <taxon>Thermotogati</taxon>
        <taxon>Thermotogota</taxon>
        <taxon>Thermotogae</taxon>
        <taxon>Kosmotogales</taxon>
        <taxon>Kosmotogaceae</taxon>
        <taxon>Kosmotoga</taxon>
    </lineage>
</organism>
<comment type="catalytic activity">
    <reaction evidence="8 9">
        <text>a 6-O-methyl-2'-deoxyguanosine in DNA + L-cysteinyl-[protein] = S-methyl-L-cysteinyl-[protein] + a 2'-deoxyguanosine in DNA</text>
        <dbReference type="Rhea" id="RHEA:24000"/>
        <dbReference type="Rhea" id="RHEA-COMP:10131"/>
        <dbReference type="Rhea" id="RHEA-COMP:10132"/>
        <dbReference type="Rhea" id="RHEA-COMP:11367"/>
        <dbReference type="Rhea" id="RHEA-COMP:11368"/>
        <dbReference type="ChEBI" id="CHEBI:29950"/>
        <dbReference type="ChEBI" id="CHEBI:82612"/>
        <dbReference type="ChEBI" id="CHEBI:85445"/>
        <dbReference type="ChEBI" id="CHEBI:85448"/>
        <dbReference type="EC" id="2.1.1.63"/>
    </reaction>
</comment>
<keyword evidence="12" id="KW-1185">Reference proteome</keyword>
<evidence type="ECO:0000256" key="6">
    <source>
        <dbReference type="ARBA" id="ARBA00022763"/>
    </source>
</evidence>
<dbReference type="AlphaFoldDB" id="C5CIS3"/>
<comment type="subcellular location">
    <subcellularLocation>
        <location evidence="9">Cytoplasm</location>
    </subcellularLocation>
</comment>
<dbReference type="Proteomes" id="UP000002382">
    <property type="component" value="Chromosome"/>
</dbReference>
<dbReference type="SUPFAM" id="SSF53155">
    <property type="entry name" value="Methylated DNA-protein cysteine methyltransferase domain"/>
    <property type="match status" value="1"/>
</dbReference>
<feature type="domain" description="Methylated-DNA-[protein]-cysteine S-methyltransferase DNA binding" evidence="10">
    <location>
        <begin position="69"/>
        <end position="147"/>
    </location>
</feature>
<sequence>MATELGVVTTEIGAILLHADYGMLSRIELVFDSKLAPKSLPPFTTQIQEYLEGCRKTFDFPLYLPYAGFKKKVLLYVKEIPFGRVVTYGEVAKAAGSPGAARAVGQIMKRNPLPIVIPCHRVVSARGIGGFSAGLEWKRFLLELEGVSFDAI</sequence>
<evidence type="ECO:0000256" key="1">
    <source>
        <dbReference type="ARBA" id="ARBA00001286"/>
    </source>
</evidence>
<dbReference type="GO" id="GO:0003908">
    <property type="term" value="F:methylated-DNA-[protein]-cysteine S-methyltransferase activity"/>
    <property type="evidence" value="ECO:0007669"/>
    <property type="project" value="UniProtKB-UniRule"/>
</dbReference>
<gene>
    <name evidence="11" type="ordered locus">Kole_0188</name>
</gene>
<dbReference type="RefSeq" id="WP_012744702.1">
    <property type="nucleotide sequence ID" value="NC_012785.1"/>
</dbReference>
<keyword evidence="4 9" id="KW-0489">Methyltransferase</keyword>
<feature type="active site" description="Nucleophile; methyl group acceptor" evidence="9">
    <location>
        <position position="119"/>
    </location>
</feature>
<dbReference type="InterPro" id="IPR036631">
    <property type="entry name" value="MGMT_N_sf"/>
</dbReference>
<reference evidence="11 12" key="2">
    <citation type="journal article" date="2011" name="J. Bacteriol.">
        <title>Genome Sequence of Kosmotoga olearia Strain TBF 19.5.1, a Thermophilic Bacterium with a Wide Growth Temperature Range, Isolated from the Troll B Oil Platform in the North Sea.</title>
        <authorList>
            <person name="Swithers K.S."/>
            <person name="Dipippo J.L."/>
            <person name="Bruce D.C."/>
            <person name="Detter C."/>
            <person name="Tapia R."/>
            <person name="Han S."/>
            <person name="Goodwin L.A."/>
            <person name="Han J."/>
            <person name="Woyke T."/>
            <person name="Pitluck S."/>
            <person name="Pennacchio L."/>
            <person name="Nolan M."/>
            <person name="Mikhailova N."/>
            <person name="Land M.L."/>
            <person name="Nesbo C.L."/>
            <person name="Gogarten J.P."/>
            <person name="Noll K.M."/>
        </authorList>
    </citation>
    <scope>NUCLEOTIDE SEQUENCE [LARGE SCALE GENOMIC DNA]</scope>
    <source>
        <strain evidence="12">ATCC BAA-1733 / DSM 21960 / TBF 19.5.1</strain>
    </source>
</reference>
<dbReference type="NCBIfam" id="TIGR00589">
    <property type="entry name" value="ogt"/>
    <property type="match status" value="1"/>
</dbReference>
<dbReference type="InterPro" id="IPR023546">
    <property type="entry name" value="MGMT"/>
</dbReference>
<dbReference type="InterPro" id="IPR036217">
    <property type="entry name" value="MethylDNA_cys_MeTrfase_DNAb"/>
</dbReference>
<dbReference type="PROSITE" id="PS00374">
    <property type="entry name" value="MGMT"/>
    <property type="match status" value="1"/>
</dbReference>
<evidence type="ECO:0000256" key="2">
    <source>
        <dbReference type="ARBA" id="ARBA00008711"/>
    </source>
</evidence>
<dbReference type="InterPro" id="IPR001497">
    <property type="entry name" value="MethylDNA_cys_MeTrfase_AS"/>
</dbReference>
<dbReference type="GO" id="GO:0032259">
    <property type="term" value="P:methylation"/>
    <property type="evidence" value="ECO:0007669"/>
    <property type="project" value="UniProtKB-KW"/>
</dbReference>
<dbReference type="FunFam" id="1.10.10.10:FF:000214">
    <property type="entry name" value="Methylated-DNA--protein-cysteine methyltransferase"/>
    <property type="match status" value="1"/>
</dbReference>
<evidence type="ECO:0000256" key="9">
    <source>
        <dbReference type="HAMAP-Rule" id="MF_00772"/>
    </source>
</evidence>
<dbReference type="HAMAP" id="MF_00772">
    <property type="entry name" value="OGT"/>
    <property type="match status" value="1"/>
</dbReference>